<evidence type="ECO:0000313" key="3">
    <source>
        <dbReference type="Proteomes" id="UP000256491"/>
    </source>
</evidence>
<keyword evidence="1" id="KW-0812">Transmembrane</keyword>
<feature type="transmembrane region" description="Helical" evidence="1">
    <location>
        <begin position="205"/>
        <end position="226"/>
    </location>
</feature>
<feature type="transmembrane region" description="Helical" evidence="1">
    <location>
        <begin position="68"/>
        <end position="87"/>
    </location>
</feature>
<feature type="transmembrane region" description="Helical" evidence="1">
    <location>
        <begin position="182"/>
        <end position="199"/>
    </location>
</feature>
<organism evidence="2 3">
    <name type="scientific">Chryseobacterium rhizosphaerae</name>
    <dbReference type="NCBI Taxonomy" id="395937"/>
    <lineage>
        <taxon>Bacteria</taxon>
        <taxon>Pseudomonadati</taxon>
        <taxon>Bacteroidota</taxon>
        <taxon>Flavobacteriia</taxon>
        <taxon>Flavobacteriales</taxon>
        <taxon>Weeksellaceae</taxon>
        <taxon>Chryseobacterium group</taxon>
        <taxon>Chryseobacterium</taxon>
    </lineage>
</organism>
<evidence type="ECO:0000256" key="1">
    <source>
        <dbReference type="SAM" id="Phobius"/>
    </source>
</evidence>
<protein>
    <recommendedName>
        <fullName evidence="4">AraC family transcriptional regulator</fullName>
    </recommendedName>
</protein>
<comment type="caution">
    <text evidence="2">The sequence shown here is derived from an EMBL/GenBank/DDBJ whole genome shotgun (WGS) entry which is preliminary data.</text>
</comment>
<evidence type="ECO:0008006" key="4">
    <source>
        <dbReference type="Google" id="ProtNLM"/>
    </source>
</evidence>
<gene>
    <name evidence="2" type="ORF">DRF57_13105</name>
</gene>
<keyword evidence="1" id="KW-0472">Membrane</keyword>
<keyword evidence="3" id="KW-1185">Reference proteome</keyword>
<evidence type="ECO:0000313" key="2">
    <source>
        <dbReference type="EMBL" id="REC74687.1"/>
    </source>
</evidence>
<reference evidence="2 3" key="1">
    <citation type="journal article" date="2010" name="Syst. Appl. Microbiol.">
        <title>Four new species of Chryseobacterium from the rhizosphere of coastal sand dune plants, Chryseobacterium elymi sp. nov., Chryseobacterium hagamense sp. nov., Chryseobacterium lathyri sp. nov. and Chryseobacterium rhizosphaerae sp. nov.</title>
        <authorList>
            <person name="Cho S.H."/>
            <person name="Lee K.S."/>
            <person name="Shin D.S."/>
            <person name="Han J.H."/>
            <person name="Park K.S."/>
            <person name="Lee C.H."/>
            <person name="Park K.H."/>
            <person name="Kim S.B."/>
        </authorList>
    </citation>
    <scope>NUCLEOTIDE SEQUENCE [LARGE SCALE GENOMIC DNA]</scope>
    <source>
        <strain evidence="2 3">KCTC 22548</strain>
    </source>
</reference>
<keyword evidence="1" id="KW-1133">Transmembrane helix</keyword>
<name>A0ABX9IJ21_9FLAO</name>
<dbReference type="Gene3D" id="1.10.10.60">
    <property type="entry name" value="Homeodomain-like"/>
    <property type="match status" value="1"/>
</dbReference>
<dbReference type="Proteomes" id="UP000256491">
    <property type="component" value="Unassembled WGS sequence"/>
</dbReference>
<sequence length="375" mass="44652">MELLKTIYISLPMVSSLTFGMLFAIAFRQGLTKTERKARKLLCIYFILMSFVWLYLQIYTFYDHTLKYFAPLMGFMLQINQVVFYHFMRILSPVEKNGPKHIEFHYIIPLMLLLASGVFMISYIFTEQLSDNAIATLFLPYVYLSSLFFSLYYSIIIARRIILYKKRIIQEYGEEKWKPMRWIELVVWLRVIFAVLFGIKLQVYHVYGFMAVLVPVQHIIIVYYMLMKSYTILPFGEKNALLVGGGEIITVYNEQLHEDPNIQEELKKEVQLLSRSEFEDYYKTYKPYLNLSFKIIDLVEYFKINRTYLSGFINQVYGVNFSQYNNLWRLKEVEYLQSLPEHKGKNQEELALLAGFNNPRSYWRAKKMAEQTKTN</sequence>
<dbReference type="EMBL" id="QNUF01000014">
    <property type="protein sequence ID" value="REC74687.1"/>
    <property type="molecule type" value="Genomic_DNA"/>
</dbReference>
<feature type="transmembrane region" description="Helical" evidence="1">
    <location>
        <begin position="138"/>
        <end position="162"/>
    </location>
</feature>
<accession>A0ABX9IJ21</accession>
<feature type="transmembrane region" description="Helical" evidence="1">
    <location>
        <begin position="6"/>
        <end position="29"/>
    </location>
</feature>
<feature type="transmembrane region" description="Helical" evidence="1">
    <location>
        <begin position="41"/>
        <end position="62"/>
    </location>
</feature>
<proteinExistence type="predicted"/>
<feature type="transmembrane region" description="Helical" evidence="1">
    <location>
        <begin position="107"/>
        <end position="126"/>
    </location>
</feature>